<dbReference type="GeneID" id="106466763"/>
<accession>A0ABM1T3V1</accession>
<dbReference type="Pfam" id="PF06454">
    <property type="entry name" value="THH1_TOM1-3_dom"/>
    <property type="match status" value="1"/>
</dbReference>
<name>A0ABM1T3V1_LIMPO</name>
<keyword evidence="1" id="KW-0472">Membrane</keyword>
<dbReference type="Gene3D" id="2.60.120.260">
    <property type="entry name" value="Galactose-binding domain-like"/>
    <property type="match status" value="1"/>
</dbReference>
<proteinExistence type="predicted"/>
<feature type="transmembrane region" description="Helical" evidence="1">
    <location>
        <begin position="57"/>
        <end position="82"/>
    </location>
</feature>
<organism evidence="3 4">
    <name type="scientific">Limulus polyphemus</name>
    <name type="common">Atlantic horseshoe crab</name>
    <dbReference type="NCBI Taxonomy" id="6850"/>
    <lineage>
        <taxon>Eukaryota</taxon>
        <taxon>Metazoa</taxon>
        <taxon>Ecdysozoa</taxon>
        <taxon>Arthropoda</taxon>
        <taxon>Chelicerata</taxon>
        <taxon>Merostomata</taxon>
        <taxon>Xiphosura</taxon>
        <taxon>Limulidae</taxon>
        <taxon>Limulus</taxon>
    </lineage>
</organism>
<dbReference type="InterPro" id="IPR009457">
    <property type="entry name" value="THH1/TOM1/TOM3_dom"/>
</dbReference>
<evidence type="ECO:0000313" key="4">
    <source>
        <dbReference type="RefSeq" id="XP_022250557.1"/>
    </source>
</evidence>
<dbReference type="PANTHER" id="PTHR20893">
    <property type="entry name" value="LD08641P"/>
    <property type="match status" value="1"/>
</dbReference>
<protein>
    <submittedName>
        <fullName evidence="4">Uncharacterized protein LOC106466763</fullName>
    </submittedName>
</protein>
<dbReference type="Proteomes" id="UP000694941">
    <property type="component" value="Unplaced"/>
</dbReference>
<evidence type="ECO:0000313" key="3">
    <source>
        <dbReference type="Proteomes" id="UP000694941"/>
    </source>
</evidence>
<feature type="transmembrane region" description="Helical" evidence="1">
    <location>
        <begin position="260"/>
        <end position="279"/>
    </location>
</feature>
<evidence type="ECO:0000256" key="1">
    <source>
        <dbReference type="SAM" id="Phobius"/>
    </source>
</evidence>
<feature type="transmembrane region" description="Helical" evidence="1">
    <location>
        <begin position="135"/>
        <end position="155"/>
    </location>
</feature>
<gene>
    <name evidence="4" type="primary">LOC106466763</name>
</gene>
<keyword evidence="1" id="KW-1133">Transmembrane helix</keyword>
<feature type="transmembrane region" description="Helical" evidence="1">
    <location>
        <begin position="175"/>
        <end position="196"/>
    </location>
</feature>
<keyword evidence="1" id="KW-0812">Transmembrane</keyword>
<feature type="transmembrane region" description="Helical" evidence="1">
    <location>
        <begin position="216"/>
        <end position="239"/>
    </location>
</feature>
<reference evidence="4" key="1">
    <citation type="submission" date="2025-08" db="UniProtKB">
        <authorList>
            <consortium name="RefSeq"/>
        </authorList>
    </citation>
    <scope>IDENTIFICATION</scope>
    <source>
        <tissue evidence="4">Muscle</tissue>
    </source>
</reference>
<evidence type="ECO:0000259" key="2">
    <source>
        <dbReference type="Pfam" id="PF06454"/>
    </source>
</evidence>
<sequence length="289" mass="32011">MLNCDDPPPSVITHLSSLMGLMEDRCVDNCSGHGDCYGGICICEVQYSGGSCTDPNLGYFIAFSSIFYTISVISFVQLLLCVKSEYGRMKSPSLLKACKITTQKALYVLICIATSIRGFYFSSPEHAALQWTSSLLSAYYPVLLSGSSLVVCFWAEVFHVQDKKLDKPSFLNKSFFGFLAFNVISYSLLLTELILLQLGDHSENERNFFTSLFNGFYAGLMLIVVIFFLVYGTLMYFQLRGGFIQSSSTAVNTSQLHQSRLGLVSQGVLLLITIAFIISDVLGSSWKNK</sequence>
<dbReference type="RefSeq" id="XP_022250557.1">
    <property type="nucleotide sequence ID" value="XM_022394849.1"/>
</dbReference>
<dbReference type="PANTHER" id="PTHR20893:SF2">
    <property type="entry name" value="LD08641P"/>
    <property type="match status" value="1"/>
</dbReference>
<feature type="transmembrane region" description="Helical" evidence="1">
    <location>
        <begin position="105"/>
        <end position="123"/>
    </location>
</feature>
<keyword evidence="3" id="KW-1185">Reference proteome</keyword>
<feature type="domain" description="THH1/TOM1/TOM3" evidence="2">
    <location>
        <begin position="59"/>
        <end position="246"/>
    </location>
</feature>